<dbReference type="Pfam" id="PF01569">
    <property type="entry name" value="PAP2"/>
    <property type="match status" value="1"/>
</dbReference>
<dbReference type="SUPFAM" id="SSF48317">
    <property type="entry name" value="Acid phosphatase/Vanadium-dependent haloperoxidase"/>
    <property type="match status" value="1"/>
</dbReference>
<protein>
    <recommendedName>
        <fullName evidence="1">Acid phosphatase</fullName>
        <ecNumber evidence="1">3.1.3.2</ecNumber>
    </recommendedName>
</protein>
<feature type="domain" description="Phosphatidic acid phosphatase type 2/haloperoxidase" evidence="3">
    <location>
        <begin position="99"/>
        <end position="214"/>
    </location>
</feature>
<evidence type="ECO:0000259" key="3">
    <source>
        <dbReference type="SMART" id="SM00014"/>
    </source>
</evidence>
<dbReference type="InterPro" id="IPR001011">
    <property type="entry name" value="Acid_Pase_classA_bac"/>
</dbReference>
<dbReference type="InterPro" id="IPR000326">
    <property type="entry name" value="PAP2/HPO"/>
</dbReference>
<dbReference type="Gene3D" id="1.20.144.10">
    <property type="entry name" value="Phosphatidic acid phosphatase type 2/haloperoxidase"/>
    <property type="match status" value="1"/>
</dbReference>
<dbReference type="CDD" id="cd03397">
    <property type="entry name" value="PAP2_acid_phosphatase"/>
    <property type="match status" value="1"/>
</dbReference>
<dbReference type="PRINTS" id="PR00483">
    <property type="entry name" value="BACPHPHTASE"/>
</dbReference>
<dbReference type="GO" id="GO:0003993">
    <property type="term" value="F:acid phosphatase activity"/>
    <property type="evidence" value="ECO:0007669"/>
    <property type="project" value="UniProtKB-EC"/>
</dbReference>
<keyword evidence="5" id="KW-1185">Reference proteome</keyword>
<dbReference type="OrthoDB" id="9805301at2"/>
<dbReference type="AlphaFoldDB" id="A0A5C1YN59"/>
<dbReference type="GO" id="GO:0030288">
    <property type="term" value="C:outer membrane-bounded periplasmic space"/>
    <property type="evidence" value="ECO:0007669"/>
    <property type="project" value="InterPro"/>
</dbReference>
<comment type="similarity">
    <text evidence="1">Belongs to the class A bacterial acid phosphatase family.</text>
</comment>
<dbReference type="Proteomes" id="UP000324536">
    <property type="component" value="Chromosome"/>
</dbReference>
<evidence type="ECO:0000256" key="2">
    <source>
        <dbReference type="SAM" id="SignalP"/>
    </source>
</evidence>
<dbReference type="EC" id="3.1.3.2" evidence="1"/>
<dbReference type="EMBL" id="CP043506">
    <property type="protein sequence ID" value="QEO16948.1"/>
    <property type="molecule type" value="Genomic_DNA"/>
</dbReference>
<feature type="signal peptide" evidence="2">
    <location>
        <begin position="1"/>
        <end position="26"/>
    </location>
</feature>
<proteinExistence type="inferred from homology"/>
<evidence type="ECO:0000256" key="1">
    <source>
        <dbReference type="PIRNR" id="PIRNR000897"/>
    </source>
</evidence>
<comment type="catalytic activity">
    <reaction evidence="1">
        <text>a phosphate monoester + H2O = an alcohol + phosphate</text>
        <dbReference type="Rhea" id="RHEA:15017"/>
        <dbReference type="ChEBI" id="CHEBI:15377"/>
        <dbReference type="ChEBI" id="CHEBI:30879"/>
        <dbReference type="ChEBI" id="CHEBI:43474"/>
        <dbReference type="ChEBI" id="CHEBI:67140"/>
        <dbReference type="EC" id="3.1.3.2"/>
    </reaction>
</comment>
<dbReference type="PIRSF" id="PIRSF000897">
    <property type="entry name" value="Acid_Ptase_ClsA"/>
    <property type="match status" value="1"/>
</dbReference>
<keyword evidence="1" id="KW-0378">Hydrolase</keyword>
<evidence type="ECO:0000313" key="5">
    <source>
        <dbReference type="Proteomes" id="UP000324536"/>
    </source>
</evidence>
<dbReference type="PROSITE" id="PS51257">
    <property type="entry name" value="PROKAR_LIPOPROTEIN"/>
    <property type="match status" value="1"/>
</dbReference>
<reference evidence="4 5" key="1">
    <citation type="submission" date="2019-09" db="EMBL/GenBank/DDBJ databases">
        <title>Genome sequencing of strain KACC 21233.</title>
        <authorList>
            <person name="Heo J."/>
            <person name="Kim S.-J."/>
            <person name="Kim J.-S."/>
            <person name="Hong S.-B."/>
            <person name="Kwon S.-W."/>
        </authorList>
    </citation>
    <scope>NUCLEOTIDE SEQUENCE [LARGE SCALE GENOMIC DNA]</scope>
    <source>
        <strain evidence="4 5">KACC 21233</strain>
    </source>
</reference>
<dbReference type="SMART" id="SM00014">
    <property type="entry name" value="acidPPc"/>
    <property type="match status" value="1"/>
</dbReference>
<sequence>MSGSMLRATVFSLGVVLMACGGVAHAADAPLPDGRVFLPPPPAAGSLAQQDDERDFARTRTQVGTPRWALAQNDANLAADHLVRDFSCAAGFSLDPAHLPRLVALIERVGKDIEPRVTEQKAYWKRLRPFVGGQAAICTPDRAHLEQSYAYPSGHTTYGWLVASLLADLLPDRATPILERGRVFGESRIVCGVHWKSDVQAGFMNGAGLFAALQGQSWFVQAMAQARAELQAARQQAGAPDGARCTTEHQAATASVL</sequence>
<keyword evidence="2" id="KW-0732">Signal</keyword>
<name>A0A5C1YN59_9PROT</name>
<evidence type="ECO:0000313" key="4">
    <source>
        <dbReference type="EMBL" id="QEO16948.1"/>
    </source>
</evidence>
<feature type="chain" id="PRO_5022914437" description="Acid phosphatase" evidence="2">
    <location>
        <begin position="27"/>
        <end position="257"/>
    </location>
</feature>
<dbReference type="KEGG" id="acek:FLP30_03645"/>
<accession>A0A5C1YN59</accession>
<dbReference type="InterPro" id="IPR036938">
    <property type="entry name" value="PAP2/HPO_sf"/>
</dbReference>
<organism evidence="4 5">
    <name type="scientific">Acetobacter vaccinii</name>
    <dbReference type="NCBI Taxonomy" id="2592655"/>
    <lineage>
        <taxon>Bacteria</taxon>
        <taxon>Pseudomonadati</taxon>
        <taxon>Pseudomonadota</taxon>
        <taxon>Alphaproteobacteria</taxon>
        <taxon>Acetobacterales</taxon>
        <taxon>Acetobacteraceae</taxon>
        <taxon>Acetobacter</taxon>
    </lineage>
</organism>
<gene>
    <name evidence="4" type="ORF">FLP30_03645</name>
</gene>